<dbReference type="Proteomes" id="UP001259347">
    <property type="component" value="Unassembled WGS sequence"/>
</dbReference>
<keyword evidence="3" id="KW-1185">Reference proteome</keyword>
<dbReference type="EMBL" id="JAVDUM010000002">
    <property type="protein sequence ID" value="MDR6865868.1"/>
    <property type="molecule type" value="Genomic_DNA"/>
</dbReference>
<dbReference type="InterPro" id="IPR049874">
    <property type="entry name" value="ROK_cs"/>
</dbReference>
<dbReference type="PANTHER" id="PTHR18964">
    <property type="entry name" value="ROK (REPRESSOR, ORF, KINASE) FAMILY"/>
    <property type="match status" value="1"/>
</dbReference>
<name>A0ABU1SAD0_9MICO</name>
<dbReference type="PROSITE" id="PS01125">
    <property type="entry name" value="ROK"/>
    <property type="match status" value="1"/>
</dbReference>
<evidence type="ECO:0000313" key="3">
    <source>
        <dbReference type="Proteomes" id="UP001259347"/>
    </source>
</evidence>
<gene>
    <name evidence="2" type="ORF">J2Y69_000453</name>
</gene>
<keyword evidence="2" id="KW-0808">Transferase</keyword>
<dbReference type="PANTHER" id="PTHR18964:SF169">
    <property type="entry name" value="N-ACETYLMANNOSAMINE KINASE"/>
    <property type="match status" value="1"/>
</dbReference>
<accession>A0ABU1SAD0</accession>
<dbReference type="RefSeq" id="WP_310017100.1">
    <property type="nucleotide sequence ID" value="NZ_JAVDUM010000002.1"/>
</dbReference>
<comment type="caution">
    <text evidence="2">The sequence shown here is derived from an EMBL/GenBank/DDBJ whole genome shotgun (WGS) entry which is preliminary data.</text>
</comment>
<reference evidence="2 3" key="1">
    <citation type="submission" date="2023-07" db="EMBL/GenBank/DDBJ databases">
        <title>Sorghum-associated microbial communities from plants grown in Nebraska, USA.</title>
        <authorList>
            <person name="Schachtman D."/>
        </authorList>
    </citation>
    <scope>NUCLEOTIDE SEQUENCE [LARGE SCALE GENOMIC DNA]</scope>
    <source>
        <strain evidence="2 3">2980</strain>
    </source>
</reference>
<organism evidence="2 3">
    <name type="scientific">Microbacterium resistens</name>
    <dbReference type="NCBI Taxonomy" id="156977"/>
    <lineage>
        <taxon>Bacteria</taxon>
        <taxon>Bacillati</taxon>
        <taxon>Actinomycetota</taxon>
        <taxon>Actinomycetes</taxon>
        <taxon>Micrococcales</taxon>
        <taxon>Microbacteriaceae</taxon>
        <taxon>Microbacterium</taxon>
    </lineage>
</organism>
<protein>
    <submittedName>
        <fullName evidence="2">Glucokinase</fullName>
        <ecNumber evidence="2">2.7.1.2</ecNumber>
    </submittedName>
</protein>
<evidence type="ECO:0000256" key="1">
    <source>
        <dbReference type="ARBA" id="ARBA00006479"/>
    </source>
</evidence>
<dbReference type="SUPFAM" id="SSF53067">
    <property type="entry name" value="Actin-like ATPase domain"/>
    <property type="match status" value="1"/>
</dbReference>
<dbReference type="GO" id="GO:0004340">
    <property type="term" value="F:glucokinase activity"/>
    <property type="evidence" value="ECO:0007669"/>
    <property type="project" value="UniProtKB-EC"/>
</dbReference>
<comment type="similarity">
    <text evidence="1">Belongs to the ROK (NagC/XylR) family.</text>
</comment>
<sequence length="321" mass="31540">MSDRAPWGHGAPGDARARVTAGIDIGGTKISAVLADGAGGVLARGTVPAPAREGGPAMADAASGLVARLGAEADVVVAAVGVGAAGVIDQAAGRVVAASATFADWAGYPLAQELSARLGVPVRIENDVNAFLLGELRWGAAAGEANVLGVMLGTGVGGAIVLDGELHHGANGAAGEIGHIPGFSDLLCTCGQIGHLETLASGTSIALRYAERTGETLSAPEIAERARADEPAAIEVFAAAGRAVALAASITASLLDLDLVVVGGGLANAWDVLEPAILRTLRTDAPVSGFPLRVVPAVLDGDVVALGAAALAAATAPYAIV</sequence>
<dbReference type="InterPro" id="IPR000600">
    <property type="entry name" value="ROK"/>
</dbReference>
<proteinExistence type="inferred from homology"/>
<dbReference type="Pfam" id="PF00480">
    <property type="entry name" value="ROK"/>
    <property type="match status" value="1"/>
</dbReference>
<evidence type="ECO:0000313" key="2">
    <source>
        <dbReference type="EMBL" id="MDR6865868.1"/>
    </source>
</evidence>
<dbReference type="InterPro" id="IPR043129">
    <property type="entry name" value="ATPase_NBD"/>
</dbReference>
<dbReference type="Gene3D" id="3.30.420.40">
    <property type="match status" value="2"/>
</dbReference>
<dbReference type="EC" id="2.7.1.2" evidence="2"/>